<organism evidence="2 3">
    <name type="scientific">Pararge aegeria aegeria</name>
    <dbReference type="NCBI Taxonomy" id="348720"/>
    <lineage>
        <taxon>Eukaryota</taxon>
        <taxon>Metazoa</taxon>
        <taxon>Ecdysozoa</taxon>
        <taxon>Arthropoda</taxon>
        <taxon>Hexapoda</taxon>
        <taxon>Insecta</taxon>
        <taxon>Pterygota</taxon>
        <taxon>Neoptera</taxon>
        <taxon>Endopterygota</taxon>
        <taxon>Lepidoptera</taxon>
        <taxon>Glossata</taxon>
        <taxon>Ditrysia</taxon>
        <taxon>Papilionoidea</taxon>
        <taxon>Nymphalidae</taxon>
        <taxon>Satyrinae</taxon>
        <taxon>Satyrini</taxon>
        <taxon>Parargina</taxon>
        <taxon>Pararge</taxon>
    </lineage>
</organism>
<dbReference type="EMBL" id="CAKXAJ010025064">
    <property type="protein sequence ID" value="CAH2234496.1"/>
    <property type="molecule type" value="Genomic_DNA"/>
</dbReference>
<dbReference type="PROSITE" id="PS50017">
    <property type="entry name" value="DEATH_DOMAIN"/>
    <property type="match status" value="1"/>
</dbReference>
<evidence type="ECO:0000313" key="3">
    <source>
        <dbReference type="Proteomes" id="UP000838756"/>
    </source>
</evidence>
<evidence type="ECO:0000259" key="1">
    <source>
        <dbReference type="PROSITE" id="PS50017"/>
    </source>
</evidence>
<dbReference type="Gene3D" id="1.10.533.10">
    <property type="entry name" value="Death Domain, Fas"/>
    <property type="match status" value="1"/>
</dbReference>
<comment type="caution">
    <text evidence="2">The sequence shown here is derived from an EMBL/GenBank/DDBJ whole genome shotgun (WGS) entry which is preliminary data.</text>
</comment>
<name>A0A8S4RCY9_9NEOP</name>
<dbReference type="CDD" id="cd01670">
    <property type="entry name" value="Death"/>
    <property type="match status" value="1"/>
</dbReference>
<dbReference type="GO" id="GO:0007165">
    <property type="term" value="P:signal transduction"/>
    <property type="evidence" value="ECO:0007669"/>
    <property type="project" value="InterPro"/>
</dbReference>
<keyword evidence="3" id="KW-1185">Reference proteome</keyword>
<reference evidence="2" key="1">
    <citation type="submission" date="2022-03" db="EMBL/GenBank/DDBJ databases">
        <authorList>
            <person name="Lindestad O."/>
        </authorList>
    </citation>
    <scope>NUCLEOTIDE SEQUENCE</scope>
</reference>
<dbReference type="Proteomes" id="UP000838756">
    <property type="component" value="Unassembled WGS sequence"/>
</dbReference>
<dbReference type="AlphaFoldDB" id="A0A8S4RCY9"/>
<accession>A0A8S4RCY9</accession>
<dbReference type="InterPro" id="IPR011029">
    <property type="entry name" value="DEATH-like_dom_sf"/>
</dbReference>
<evidence type="ECO:0000313" key="2">
    <source>
        <dbReference type="EMBL" id="CAH2234496.1"/>
    </source>
</evidence>
<sequence length="398" mass="45736">MIRAKRTTLCINTKQTIMNANMDYNDADTISINTLMLENMLRDDRIKEMTKLKTLAKTVCNLHTNILYYRNASTKRGAVCYEAWKSLIKTIGGSPNTWRELGYALGVSPSDLNYIENSVKEDAPADIVIKVYMQNESATLDKIVEALEKMKRYDVLKAIEEPFCNMSQYFNKKDDSGYQSESKPPGTGNKIIYSANEIVNDLPAALNKNYVIKDKEPKPNQPTQPLRQPLAEFDEVEDDGPLLFLTYTEDGLDTAINIQHYINDWEGQKVTVLTLCNRKDQVYQNPEKFIRKYFEKADFIVPIITTGYLKSINPLSPHVPCTNDNLDYKYVNFIYNLIINHYIHATGCLNNKVRSVLPFGVNINVLKEINMYPDLLPFTYESNFNEHFKAFLKKHSVK</sequence>
<dbReference type="Pfam" id="PF00531">
    <property type="entry name" value="Death"/>
    <property type="match status" value="1"/>
</dbReference>
<gene>
    <name evidence="2" type="primary">jg1638</name>
    <name evidence="2" type="ORF">PAEG_LOCUS12320</name>
</gene>
<protein>
    <submittedName>
        <fullName evidence="2">Jg1638 protein</fullName>
    </submittedName>
</protein>
<dbReference type="InterPro" id="IPR000488">
    <property type="entry name" value="Death_dom"/>
</dbReference>
<feature type="domain" description="Death" evidence="1">
    <location>
        <begin position="98"/>
        <end position="163"/>
    </location>
</feature>
<dbReference type="OrthoDB" id="6593154at2759"/>
<dbReference type="SUPFAM" id="SSF47986">
    <property type="entry name" value="DEATH domain"/>
    <property type="match status" value="1"/>
</dbReference>
<proteinExistence type="predicted"/>